<dbReference type="RefSeq" id="WP_146797560.1">
    <property type="nucleotide sequence ID" value="NZ_VOLP01000003.1"/>
</dbReference>
<protein>
    <submittedName>
        <fullName evidence="4">PEP-CTERM sorting domain-containing protein</fullName>
    </submittedName>
</protein>
<keyword evidence="5" id="KW-1185">Reference proteome</keyword>
<dbReference type="OrthoDB" id="6228957at2"/>
<feature type="signal peptide" evidence="1">
    <location>
        <begin position="1"/>
        <end position="29"/>
    </location>
</feature>
<dbReference type="EMBL" id="VOLQ01000026">
    <property type="protein sequence ID" value="TWX65047.1"/>
    <property type="molecule type" value="Genomic_DNA"/>
</dbReference>
<evidence type="ECO:0000313" key="6">
    <source>
        <dbReference type="Proteomes" id="UP000321917"/>
    </source>
</evidence>
<dbReference type="AlphaFoldDB" id="A0A5C6Q916"/>
<proteinExistence type="predicted"/>
<gene>
    <name evidence="3" type="ORF">ESZ26_01205</name>
    <name evidence="4" type="ORF">ESZ27_13070</name>
</gene>
<sequence>MKILSSLKKHTKTLVVLSSIVMISFQSQAGQTTVTDIVTNSKIVVNTSGYTSVSVDIHVNNDCGGNGYYDDIGNGFNTCRITVLDIGGNPQYLANVIAKFDADENRDLSAVNTTTTGHQKYEESSKYMDYVEKEMWDFSGLSEENKTGTWSYDNDFPDIRFWISKAGSGNNNDGLRLFWNIKTSDNTNNVCANESNTVDGDFNLRLECMNLAQSVTIGDWTTPNNKGLSHITFFGGLCTYDCPGPVTTPVSEPATIAILALGLLGLGVRRKKTIKTEK</sequence>
<feature type="domain" description="Ice-binding protein C-terminal" evidence="2">
    <location>
        <begin position="249"/>
        <end position="271"/>
    </location>
</feature>
<evidence type="ECO:0000313" key="5">
    <source>
        <dbReference type="Proteomes" id="UP000321525"/>
    </source>
</evidence>
<keyword evidence="1" id="KW-0732">Signal</keyword>
<dbReference type="Proteomes" id="UP000321525">
    <property type="component" value="Unassembled WGS sequence"/>
</dbReference>
<dbReference type="InterPro" id="IPR013424">
    <property type="entry name" value="Ice-binding_C"/>
</dbReference>
<evidence type="ECO:0000313" key="4">
    <source>
        <dbReference type="EMBL" id="TWX65047.1"/>
    </source>
</evidence>
<organism evidence="4 6">
    <name type="scientific">Colwellia hornerae</name>
    <dbReference type="NCBI Taxonomy" id="89402"/>
    <lineage>
        <taxon>Bacteria</taxon>
        <taxon>Pseudomonadati</taxon>
        <taxon>Pseudomonadota</taxon>
        <taxon>Gammaproteobacteria</taxon>
        <taxon>Alteromonadales</taxon>
        <taxon>Colwelliaceae</taxon>
        <taxon>Colwellia</taxon>
    </lineage>
</organism>
<feature type="chain" id="PRO_5023147962" evidence="1">
    <location>
        <begin position="30"/>
        <end position="278"/>
    </location>
</feature>
<dbReference type="NCBIfam" id="TIGR02595">
    <property type="entry name" value="PEP_CTERM"/>
    <property type="match status" value="1"/>
</dbReference>
<evidence type="ECO:0000259" key="2">
    <source>
        <dbReference type="Pfam" id="PF07589"/>
    </source>
</evidence>
<evidence type="ECO:0000256" key="1">
    <source>
        <dbReference type="SAM" id="SignalP"/>
    </source>
</evidence>
<accession>A0A5C6Q916</accession>
<dbReference type="EMBL" id="VOLR01000002">
    <property type="protein sequence ID" value="TWX62488.1"/>
    <property type="molecule type" value="Genomic_DNA"/>
</dbReference>
<dbReference type="Proteomes" id="UP000321917">
    <property type="component" value="Unassembled WGS sequence"/>
</dbReference>
<dbReference type="Pfam" id="PF07589">
    <property type="entry name" value="PEP-CTERM"/>
    <property type="match status" value="1"/>
</dbReference>
<name>A0A5C6Q916_9GAMM</name>
<reference evidence="4 6" key="1">
    <citation type="submission" date="2019-07" db="EMBL/GenBank/DDBJ databases">
        <title>Genomes of sea-ice associated Colwellia species.</title>
        <authorList>
            <person name="Bowman J.P."/>
        </authorList>
    </citation>
    <scope>NUCLEOTIDE SEQUENCE [LARGE SCALE GENOMIC DNA]</scope>
    <source>
        <strain evidence="3 5">ACAM 607</strain>
        <strain evidence="4 6">IC036</strain>
    </source>
</reference>
<comment type="caution">
    <text evidence="4">The sequence shown here is derived from an EMBL/GenBank/DDBJ whole genome shotgun (WGS) entry which is preliminary data.</text>
</comment>
<evidence type="ECO:0000313" key="3">
    <source>
        <dbReference type="EMBL" id="TWX62488.1"/>
    </source>
</evidence>